<keyword evidence="8" id="KW-1185">Reference proteome</keyword>
<dbReference type="AlphaFoldDB" id="A0A1G9A3B5"/>
<protein>
    <submittedName>
        <fullName evidence="7">RNA polymerase sigma-70 factor, ECF subfamily</fullName>
    </submittedName>
</protein>
<dbReference type="InterPro" id="IPR052704">
    <property type="entry name" value="ECF_Sigma-70_Domain"/>
</dbReference>
<keyword evidence="2" id="KW-0805">Transcription regulation</keyword>
<proteinExistence type="inferred from homology"/>
<keyword evidence="3" id="KW-0731">Sigma factor</keyword>
<feature type="domain" description="RNA polymerase sigma-70 region 2" evidence="5">
    <location>
        <begin position="19"/>
        <end position="84"/>
    </location>
</feature>
<dbReference type="Pfam" id="PF08281">
    <property type="entry name" value="Sigma70_r4_2"/>
    <property type="match status" value="1"/>
</dbReference>
<evidence type="ECO:0000259" key="5">
    <source>
        <dbReference type="Pfam" id="PF04542"/>
    </source>
</evidence>
<dbReference type="GO" id="GO:0003677">
    <property type="term" value="F:DNA binding"/>
    <property type="evidence" value="ECO:0007669"/>
    <property type="project" value="InterPro"/>
</dbReference>
<dbReference type="SUPFAM" id="SSF88659">
    <property type="entry name" value="Sigma3 and sigma4 domains of RNA polymerase sigma factors"/>
    <property type="match status" value="1"/>
</dbReference>
<dbReference type="EMBL" id="FNFB01000006">
    <property type="protein sequence ID" value="SDK21737.1"/>
    <property type="molecule type" value="Genomic_DNA"/>
</dbReference>
<evidence type="ECO:0000256" key="4">
    <source>
        <dbReference type="ARBA" id="ARBA00023163"/>
    </source>
</evidence>
<dbReference type="InterPro" id="IPR007627">
    <property type="entry name" value="RNA_pol_sigma70_r2"/>
</dbReference>
<dbReference type="NCBIfam" id="TIGR02937">
    <property type="entry name" value="sigma70-ECF"/>
    <property type="match status" value="1"/>
</dbReference>
<dbReference type="InterPro" id="IPR013325">
    <property type="entry name" value="RNA_pol_sigma_r2"/>
</dbReference>
<sequence length="217" mass="24486">MTLYVHDEVSALEQAAGTFMELGPRLFGIAYRVVRCASEAEDVLQDVWVRWQHTDRSAVRNDAAYLSLVTTRLAINVARSARRRRETNAEPWFHEPVATGDDLTLAVERDEDLERALVLLVERLTPAERAVYVLREAFVHPYTRIAELLHLSPVNVRQVLSRARRRLATARRGPARTVEHRRLLAAFLAAARTGDVAALETFLVSDVRGADRLPRAA</sequence>
<dbReference type="Gene3D" id="1.10.1740.10">
    <property type="match status" value="1"/>
</dbReference>
<evidence type="ECO:0000256" key="3">
    <source>
        <dbReference type="ARBA" id="ARBA00023082"/>
    </source>
</evidence>
<evidence type="ECO:0000313" key="8">
    <source>
        <dbReference type="Proteomes" id="UP000198683"/>
    </source>
</evidence>
<dbReference type="InterPro" id="IPR013324">
    <property type="entry name" value="RNA_pol_sigma_r3/r4-like"/>
</dbReference>
<reference evidence="7 8" key="1">
    <citation type="submission" date="2016-10" db="EMBL/GenBank/DDBJ databases">
        <authorList>
            <person name="de Groot N.N."/>
        </authorList>
    </citation>
    <scope>NUCLEOTIDE SEQUENCE [LARGE SCALE GENOMIC DNA]</scope>
    <source>
        <strain evidence="7 8">CGMCC 4.5681</strain>
    </source>
</reference>
<dbReference type="InterPro" id="IPR013249">
    <property type="entry name" value="RNA_pol_sigma70_r4_t2"/>
</dbReference>
<evidence type="ECO:0000256" key="1">
    <source>
        <dbReference type="ARBA" id="ARBA00010641"/>
    </source>
</evidence>
<evidence type="ECO:0000256" key="2">
    <source>
        <dbReference type="ARBA" id="ARBA00023015"/>
    </source>
</evidence>
<keyword evidence="4" id="KW-0804">Transcription</keyword>
<dbReference type="GO" id="GO:0016987">
    <property type="term" value="F:sigma factor activity"/>
    <property type="evidence" value="ECO:0007669"/>
    <property type="project" value="UniProtKB-KW"/>
</dbReference>
<comment type="similarity">
    <text evidence="1">Belongs to the sigma-70 factor family. ECF subfamily.</text>
</comment>
<name>A0A1G9A3B5_9ACTN</name>
<accession>A0A1G9A3B5</accession>
<dbReference type="Pfam" id="PF04542">
    <property type="entry name" value="Sigma70_r2"/>
    <property type="match status" value="1"/>
</dbReference>
<dbReference type="PANTHER" id="PTHR30173">
    <property type="entry name" value="SIGMA 19 FACTOR"/>
    <property type="match status" value="1"/>
</dbReference>
<dbReference type="Proteomes" id="UP000198683">
    <property type="component" value="Unassembled WGS sequence"/>
</dbReference>
<dbReference type="InterPro" id="IPR014284">
    <property type="entry name" value="RNA_pol_sigma-70_dom"/>
</dbReference>
<dbReference type="SUPFAM" id="SSF88946">
    <property type="entry name" value="Sigma2 domain of RNA polymerase sigma factors"/>
    <property type="match status" value="1"/>
</dbReference>
<evidence type="ECO:0000313" key="7">
    <source>
        <dbReference type="EMBL" id="SDK21737.1"/>
    </source>
</evidence>
<dbReference type="PANTHER" id="PTHR30173:SF36">
    <property type="entry name" value="ECF RNA POLYMERASE SIGMA FACTOR SIGJ"/>
    <property type="match status" value="1"/>
</dbReference>
<feature type="domain" description="RNA polymerase sigma factor 70 region 4 type 2" evidence="6">
    <location>
        <begin position="115"/>
        <end position="167"/>
    </location>
</feature>
<dbReference type="STRING" id="683260.SAMN05421874_10624"/>
<gene>
    <name evidence="7" type="ORF">SAMN05421874_10624</name>
</gene>
<evidence type="ECO:0000259" key="6">
    <source>
        <dbReference type="Pfam" id="PF08281"/>
    </source>
</evidence>
<dbReference type="Gene3D" id="1.10.10.10">
    <property type="entry name" value="Winged helix-like DNA-binding domain superfamily/Winged helix DNA-binding domain"/>
    <property type="match status" value="1"/>
</dbReference>
<organism evidence="7 8">
    <name type="scientific">Nonomuraea maritima</name>
    <dbReference type="NCBI Taxonomy" id="683260"/>
    <lineage>
        <taxon>Bacteria</taxon>
        <taxon>Bacillati</taxon>
        <taxon>Actinomycetota</taxon>
        <taxon>Actinomycetes</taxon>
        <taxon>Streptosporangiales</taxon>
        <taxon>Streptosporangiaceae</taxon>
        <taxon>Nonomuraea</taxon>
    </lineage>
</organism>
<dbReference type="InterPro" id="IPR036388">
    <property type="entry name" value="WH-like_DNA-bd_sf"/>
</dbReference>
<dbReference type="GO" id="GO:0006352">
    <property type="term" value="P:DNA-templated transcription initiation"/>
    <property type="evidence" value="ECO:0007669"/>
    <property type="project" value="InterPro"/>
</dbReference>